<name>A0A671WTG0_SPAAU</name>
<reference evidence="3" key="2">
    <citation type="submission" date="2025-08" db="UniProtKB">
        <authorList>
            <consortium name="Ensembl"/>
        </authorList>
    </citation>
    <scope>IDENTIFICATION</scope>
</reference>
<evidence type="ECO:0000313" key="4">
    <source>
        <dbReference type="Proteomes" id="UP000472265"/>
    </source>
</evidence>
<dbReference type="Ensembl" id="ENSSAUT00010043452.1">
    <property type="protein sequence ID" value="ENSSAUP00010041257.1"/>
    <property type="gene ID" value="ENSSAUG00010017319.1"/>
</dbReference>
<dbReference type="OrthoDB" id="9905773at2759"/>
<sequence>MRPKKKNPAFGVITFHTPLPVSLLKSEEDMADSRDATVSRMSQFQPSARKRSTSKCVRAEKRDEASSSGSQPSTRQDWLSHTSLRQLQAKVEAENQQMKEIIQPLLDTENGLVKELERFLSQRDVAELRRRELQHKRWTERVWIPIQRKVEEHVSSCSPVELKRRQSLYTHYIHHCNAKGFVFLDTYDLREYNPFLLNITTPHYLKLSTADFKDPFYLQLHESQKAKRRACSCEAGCKYKPPQSNRPLSESAASQADVLRQASSNYAASASPAKDETGGWKSSRLDTIPYHIRASAAPDGRCRQNSCFFSRCASQQQPASLHQSSSTSK</sequence>
<feature type="compositionally biased region" description="Polar residues" evidence="2">
    <location>
        <begin position="66"/>
        <end position="79"/>
    </location>
</feature>
<evidence type="ECO:0000256" key="2">
    <source>
        <dbReference type="SAM" id="MobiDB-lite"/>
    </source>
</evidence>
<feature type="region of interest" description="Disordered" evidence="2">
    <location>
        <begin position="32"/>
        <end position="79"/>
    </location>
</feature>
<evidence type="ECO:0000256" key="1">
    <source>
        <dbReference type="ARBA" id="ARBA00007753"/>
    </source>
</evidence>
<dbReference type="AlphaFoldDB" id="A0A671WTG0"/>
<evidence type="ECO:0000313" key="3">
    <source>
        <dbReference type="Ensembl" id="ENSSAUP00010041257.1"/>
    </source>
</evidence>
<dbReference type="InterPro" id="IPR040046">
    <property type="entry name" value="FAM228"/>
</dbReference>
<accession>A0A671WTG0</accession>
<reference evidence="3" key="3">
    <citation type="submission" date="2025-09" db="UniProtKB">
        <authorList>
            <consortium name="Ensembl"/>
        </authorList>
    </citation>
    <scope>IDENTIFICATION</scope>
</reference>
<comment type="similarity">
    <text evidence="1">Belongs to the FAM228 family.</text>
</comment>
<dbReference type="InParanoid" id="A0A671WTG0"/>
<dbReference type="Proteomes" id="UP000472265">
    <property type="component" value="Chromosome 22"/>
</dbReference>
<dbReference type="OMA" id="GRCHQTS"/>
<reference evidence="3" key="1">
    <citation type="submission" date="2021-04" db="EMBL/GenBank/DDBJ databases">
        <authorList>
            <consortium name="Wellcome Sanger Institute Data Sharing"/>
        </authorList>
    </citation>
    <scope>NUCLEOTIDE SEQUENCE [LARGE SCALE GENOMIC DNA]</scope>
</reference>
<proteinExistence type="inferred from homology"/>
<organism evidence="3 4">
    <name type="scientific">Sparus aurata</name>
    <name type="common">Gilthead sea bream</name>
    <dbReference type="NCBI Taxonomy" id="8175"/>
    <lineage>
        <taxon>Eukaryota</taxon>
        <taxon>Metazoa</taxon>
        <taxon>Chordata</taxon>
        <taxon>Craniata</taxon>
        <taxon>Vertebrata</taxon>
        <taxon>Euteleostomi</taxon>
        <taxon>Actinopterygii</taxon>
        <taxon>Neopterygii</taxon>
        <taxon>Teleostei</taxon>
        <taxon>Neoteleostei</taxon>
        <taxon>Acanthomorphata</taxon>
        <taxon>Eupercaria</taxon>
        <taxon>Spariformes</taxon>
        <taxon>Sparidae</taxon>
        <taxon>Sparus</taxon>
    </lineage>
</organism>
<protein>
    <submittedName>
        <fullName evidence="3">Uncharacterized protein</fullName>
    </submittedName>
</protein>
<dbReference type="PANTHER" id="PTHR28584:SF1">
    <property type="entry name" value="PROTEIN FAM228B"/>
    <property type="match status" value="1"/>
</dbReference>
<keyword evidence="4" id="KW-1185">Reference proteome</keyword>
<dbReference type="GeneTree" id="ENSGT00530000064185"/>
<dbReference type="PANTHER" id="PTHR28584">
    <property type="entry name" value="FAMILY WITH SEQUENCE SIMILARITY 228 MEMBER A"/>
    <property type="match status" value="1"/>
</dbReference>
<gene>
    <name evidence="3" type="primary">fam228a</name>
</gene>